<dbReference type="Pfam" id="PF06905">
    <property type="entry name" value="FAIM1"/>
    <property type="match status" value="1"/>
</dbReference>
<gene>
    <name evidence="1" type="primary">FAIM</name>
    <name evidence="1" type="ORF">CDAR_594731</name>
</gene>
<evidence type="ECO:0000313" key="1">
    <source>
        <dbReference type="EMBL" id="GIY85794.1"/>
    </source>
</evidence>
<reference evidence="1 2" key="1">
    <citation type="submission" date="2021-06" db="EMBL/GenBank/DDBJ databases">
        <title>Caerostris darwini draft genome.</title>
        <authorList>
            <person name="Kono N."/>
            <person name="Arakawa K."/>
        </authorList>
    </citation>
    <scope>NUCLEOTIDE SEQUENCE [LARGE SCALE GENOMIC DNA]</scope>
</reference>
<proteinExistence type="predicted"/>
<dbReference type="Gene3D" id="2.40.128.180">
    <property type="match status" value="2"/>
</dbReference>
<evidence type="ECO:0000313" key="2">
    <source>
        <dbReference type="Proteomes" id="UP001054837"/>
    </source>
</evidence>
<protein>
    <submittedName>
        <fullName evidence="1">Fas apoptotic inhibitory molecule 1</fullName>
    </submittedName>
</protein>
<dbReference type="PANTHER" id="PTHR13088">
    <property type="entry name" value="FAS APOPTOTIC INHIBITORY MOLECULE FAIM"/>
    <property type="match status" value="1"/>
</dbReference>
<dbReference type="Proteomes" id="UP001054837">
    <property type="component" value="Unassembled WGS sequence"/>
</dbReference>
<dbReference type="InterPro" id="IPR038513">
    <property type="entry name" value="FAIM1_dom_sf"/>
</dbReference>
<accession>A0AAV4WU57</accession>
<dbReference type="PANTHER" id="PTHR13088:SF3">
    <property type="entry name" value="FAS APOPTOTIC INHIBITORY MOLECULE 1"/>
    <property type="match status" value="1"/>
</dbReference>
<sequence>MAFVAHQLHLMKKENGAWRPWGDYQSYNIITQVDFTHILLADDLKNCLLKMSQMVGVWDITLNGQKHLIEFEHGTTSGRRIIRVDGKEIVKREWLFKLVGHENFKLGSNNCSIVIYPAKGLSFEYSLIVNGKQYKKFKENQSKILKTWVVDIDNEPTRIVLEKDTLDVWVNGEKMETAGEFVDEGTETHFALGQYNAYIKAMSSGNKREGIIHSLIVGDSVIPESSD</sequence>
<comment type="caution">
    <text evidence="1">The sequence shown here is derived from an EMBL/GenBank/DDBJ whole genome shotgun (WGS) entry which is preliminary data.</text>
</comment>
<keyword evidence="2" id="KW-1185">Reference proteome</keyword>
<dbReference type="InterPro" id="IPR010695">
    <property type="entry name" value="FAIM1"/>
</dbReference>
<dbReference type="GO" id="GO:1902042">
    <property type="term" value="P:negative regulation of extrinsic apoptotic signaling pathway via death domain receptors"/>
    <property type="evidence" value="ECO:0007669"/>
    <property type="project" value="TreeGrafter"/>
</dbReference>
<organism evidence="1 2">
    <name type="scientific">Caerostris darwini</name>
    <dbReference type="NCBI Taxonomy" id="1538125"/>
    <lineage>
        <taxon>Eukaryota</taxon>
        <taxon>Metazoa</taxon>
        <taxon>Ecdysozoa</taxon>
        <taxon>Arthropoda</taxon>
        <taxon>Chelicerata</taxon>
        <taxon>Arachnida</taxon>
        <taxon>Araneae</taxon>
        <taxon>Araneomorphae</taxon>
        <taxon>Entelegynae</taxon>
        <taxon>Araneoidea</taxon>
        <taxon>Araneidae</taxon>
        <taxon>Caerostris</taxon>
    </lineage>
</organism>
<dbReference type="AlphaFoldDB" id="A0AAV4WU57"/>
<name>A0AAV4WU57_9ARAC</name>
<dbReference type="EMBL" id="BPLQ01015080">
    <property type="protein sequence ID" value="GIY85794.1"/>
    <property type="molecule type" value="Genomic_DNA"/>
</dbReference>